<comment type="caution">
    <text evidence="5">The sequence shown here is derived from an EMBL/GenBank/DDBJ whole genome shotgun (WGS) entry which is preliminary data.</text>
</comment>
<evidence type="ECO:0000256" key="2">
    <source>
        <dbReference type="ARBA" id="ARBA00023125"/>
    </source>
</evidence>
<dbReference type="Proteomes" id="UP000251211">
    <property type="component" value="Unassembled WGS sequence"/>
</dbReference>
<dbReference type="SMART" id="SM00421">
    <property type="entry name" value="HTH_LUXR"/>
    <property type="match status" value="1"/>
</dbReference>
<evidence type="ECO:0000256" key="1">
    <source>
        <dbReference type="ARBA" id="ARBA00023015"/>
    </source>
</evidence>
<dbReference type="InterPro" id="IPR029016">
    <property type="entry name" value="GAF-like_dom_sf"/>
</dbReference>
<dbReference type="GO" id="GO:0006355">
    <property type="term" value="P:regulation of DNA-templated transcription"/>
    <property type="evidence" value="ECO:0007669"/>
    <property type="project" value="InterPro"/>
</dbReference>
<organism evidence="5 6">
    <name type="scientific">Rhodococcus wratislaviensis</name>
    <name type="common">Tsukamurella wratislaviensis</name>
    <dbReference type="NCBI Taxonomy" id="44752"/>
    <lineage>
        <taxon>Bacteria</taxon>
        <taxon>Bacillati</taxon>
        <taxon>Actinomycetota</taxon>
        <taxon>Actinomycetes</taxon>
        <taxon>Mycobacteriales</taxon>
        <taxon>Nocardiaceae</taxon>
        <taxon>Rhodococcus</taxon>
    </lineage>
</organism>
<accession>A0AB38FF25</accession>
<feature type="domain" description="HTH luxR-type" evidence="4">
    <location>
        <begin position="319"/>
        <end position="384"/>
    </location>
</feature>
<dbReference type="PRINTS" id="PR00038">
    <property type="entry name" value="HTHLUXR"/>
</dbReference>
<proteinExistence type="predicted"/>
<dbReference type="PROSITE" id="PS50043">
    <property type="entry name" value="HTH_LUXR_2"/>
    <property type="match status" value="1"/>
</dbReference>
<evidence type="ECO:0000259" key="4">
    <source>
        <dbReference type="PROSITE" id="PS50043"/>
    </source>
</evidence>
<name>A0AB38FF25_RHOWR</name>
<sequence length="394" mass="41698">MNNGQSPAQNSARSRAEAEGLKTATSLLGRLRKEFGFGPESPTETRKASPGLVLAMLDEATEAGLRGLSSIPADKKVSFGRLLVEIREVRLRLHATPSSSGVVGAADFAGAVRRLRGAETVAGLSRSVCSEAAAMTGLGRVLLSEVHDNAWTIVETQFEKGSAPDVTALASTAIAPGSPEEEAVQKRAAVLVLPNPQLSTGNSTAVPGVPLFGAGGYVLAPIAVSTGVIGLIHACRADERKPSVAERDLLDAFAGSFGTLFERALVSERLSEQKRLILERLQEESREAEGLSNAEVAFGKPSGAGAAAWSPVPLPSDCRAPGLEELTRREREVFQLLAAGKSNTEIADELVISVFTVKSHVKKILRKLGAMNRSEAIYRYLEMTDSDASSRRTT</sequence>
<dbReference type="GO" id="GO:0003677">
    <property type="term" value="F:DNA binding"/>
    <property type="evidence" value="ECO:0007669"/>
    <property type="project" value="UniProtKB-KW"/>
</dbReference>
<dbReference type="SUPFAM" id="SSF55781">
    <property type="entry name" value="GAF domain-like"/>
    <property type="match status" value="1"/>
</dbReference>
<dbReference type="SUPFAM" id="SSF46894">
    <property type="entry name" value="C-terminal effector domain of the bipartite response regulators"/>
    <property type="match status" value="1"/>
</dbReference>
<dbReference type="PANTHER" id="PTHR44688:SF16">
    <property type="entry name" value="DNA-BINDING TRANSCRIPTIONAL ACTIVATOR DEVR_DOSR"/>
    <property type="match status" value="1"/>
</dbReference>
<dbReference type="AlphaFoldDB" id="A0AB38FF25"/>
<dbReference type="InterPro" id="IPR016032">
    <property type="entry name" value="Sig_transdc_resp-reg_C-effctor"/>
</dbReference>
<dbReference type="PANTHER" id="PTHR44688">
    <property type="entry name" value="DNA-BINDING TRANSCRIPTIONAL ACTIVATOR DEVR_DOSR"/>
    <property type="match status" value="1"/>
</dbReference>
<dbReference type="EMBL" id="UAUI01000011">
    <property type="protein sequence ID" value="SPZ39925.1"/>
    <property type="molecule type" value="Genomic_DNA"/>
</dbReference>
<evidence type="ECO:0000256" key="3">
    <source>
        <dbReference type="ARBA" id="ARBA00023163"/>
    </source>
</evidence>
<keyword evidence="2" id="KW-0238">DNA-binding</keyword>
<evidence type="ECO:0000313" key="5">
    <source>
        <dbReference type="EMBL" id="SPZ39925.1"/>
    </source>
</evidence>
<dbReference type="Pfam" id="PF00196">
    <property type="entry name" value="GerE"/>
    <property type="match status" value="1"/>
</dbReference>
<gene>
    <name evidence="5" type="primary">gerE_3</name>
    <name evidence="5" type="ORF">NCTC13229_03404</name>
</gene>
<keyword evidence="3" id="KW-0804">Transcription</keyword>
<dbReference type="Gene3D" id="1.10.10.10">
    <property type="entry name" value="Winged helix-like DNA-binding domain superfamily/Winged helix DNA-binding domain"/>
    <property type="match status" value="1"/>
</dbReference>
<evidence type="ECO:0000313" key="6">
    <source>
        <dbReference type="Proteomes" id="UP000251211"/>
    </source>
</evidence>
<dbReference type="InterPro" id="IPR036388">
    <property type="entry name" value="WH-like_DNA-bd_sf"/>
</dbReference>
<dbReference type="CDD" id="cd06170">
    <property type="entry name" value="LuxR_C_like"/>
    <property type="match status" value="1"/>
</dbReference>
<reference evidence="5 6" key="1">
    <citation type="submission" date="2018-06" db="EMBL/GenBank/DDBJ databases">
        <authorList>
            <consortium name="Pathogen Informatics"/>
            <person name="Doyle S."/>
        </authorList>
    </citation>
    <scope>NUCLEOTIDE SEQUENCE [LARGE SCALE GENOMIC DNA]</scope>
    <source>
        <strain evidence="5 6">NCTC13229</strain>
    </source>
</reference>
<keyword evidence="1" id="KW-0805">Transcription regulation</keyword>
<dbReference type="InterPro" id="IPR000792">
    <property type="entry name" value="Tscrpt_reg_LuxR_C"/>
</dbReference>
<dbReference type="Gene3D" id="3.30.450.40">
    <property type="match status" value="1"/>
</dbReference>
<protein>
    <submittedName>
        <fullName evidence="5">LuxR family transcriptional regulator</fullName>
    </submittedName>
</protein>